<accession>A0A0C1QMT7</accession>
<dbReference type="PANTHER" id="PTHR44591:SF14">
    <property type="entry name" value="PROTEIN PILG"/>
    <property type="match status" value="1"/>
</dbReference>
<dbReference type="InterPro" id="IPR001789">
    <property type="entry name" value="Sig_transdc_resp-reg_receiver"/>
</dbReference>
<feature type="modified residue" description="4-aspartylphosphate" evidence="3">
    <location>
        <position position="53"/>
    </location>
</feature>
<gene>
    <name evidence="5" type="ORF">SE37_04430</name>
</gene>
<keyword evidence="2" id="KW-0902">Two-component regulatory system</keyword>
<dbReference type="PANTHER" id="PTHR44591">
    <property type="entry name" value="STRESS RESPONSE REGULATOR PROTEIN 1"/>
    <property type="match status" value="1"/>
</dbReference>
<keyword evidence="6" id="KW-1185">Reference proteome</keyword>
<sequence length="404" mass="42401">MGNRLLLADDSITIQKVVGIIFANEDFELTVVDNGDAALEKARESRPDVMLIDALMPGSNGYEVCAAVRHDPALKNTPLLLMTGAFEPFDEERARQCGADDFISKPFESQQLVDKVKELLALGSSRAVTGAGATPDFAAESPPAAFEVEPEPFVSPPEPSAVFESAFPEPFPTFESEPLAEPAGAPASQAVTFEAEEAAPADDLWGAFELEEEVAGEVEVGEMVTGDEAMTEVFDAAAFAATPAASADSGTFGVPVEEFTFTEEPASGAVEETISFGAVAEPESFTFEPEPTAGAPAAEAFAGEPVTGFEFGGAAVPAQFVVEQQFAPEEEYVPAAAPAPSTSAVPAVEPVAPGAGTITLSEEQLAAAISRISREVIERIAWEVVPDLAETIIKEEIRKIKEGL</sequence>
<dbReference type="EMBL" id="JXBL01000001">
    <property type="protein sequence ID" value="KIE41927.1"/>
    <property type="molecule type" value="Genomic_DNA"/>
</dbReference>
<dbReference type="SMART" id="SM00448">
    <property type="entry name" value="REC"/>
    <property type="match status" value="1"/>
</dbReference>
<evidence type="ECO:0000256" key="3">
    <source>
        <dbReference type="PROSITE-ProRule" id="PRU00169"/>
    </source>
</evidence>
<evidence type="ECO:0000256" key="2">
    <source>
        <dbReference type="ARBA" id="ARBA00023012"/>
    </source>
</evidence>
<keyword evidence="1 3" id="KW-0597">Phosphoprotein</keyword>
<dbReference type="Gene3D" id="3.40.50.2300">
    <property type="match status" value="1"/>
</dbReference>
<dbReference type="CDD" id="cd00156">
    <property type="entry name" value="REC"/>
    <property type="match status" value="1"/>
</dbReference>
<evidence type="ECO:0000313" key="6">
    <source>
        <dbReference type="Proteomes" id="UP000031433"/>
    </source>
</evidence>
<dbReference type="InterPro" id="IPR050595">
    <property type="entry name" value="Bact_response_regulator"/>
</dbReference>
<evidence type="ECO:0000256" key="1">
    <source>
        <dbReference type="ARBA" id="ARBA00022553"/>
    </source>
</evidence>
<evidence type="ECO:0000259" key="4">
    <source>
        <dbReference type="PROSITE" id="PS50110"/>
    </source>
</evidence>
<dbReference type="AlphaFoldDB" id="A0A0C1QMT7"/>
<comment type="caution">
    <text evidence="5">The sequence shown here is derived from an EMBL/GenBank/DDBJ whole genome shotgun (WGS) entry which is preliminary data.</text>
</comment>
<evidence type="ECO:0000313" key="5">
    <source>
        <dbReference type="EMBL" id="KIE41927.1"/>
    </source>
</evidence>
<dbReference type="PROSITE" id="PS50110">
    <property type="entry name" value="RESPONSE_REGULATORY"/>
    <property type="match status" value="1"/>
</dbReference>
<proteinExistence type="predicted"/>
<feature type="domain" description="Response regulatory" evidence="4">
    <location>
        <begin position="4"/>
        <end position="120"/>
    </location>
</feature>
<dbReference type="RefSeq" id="WP_039644020.1">
    <property type="nucleotide sequence ID" value="NZ_JXBL01000001.1"/>
</dbReference>
<reference evidence="5 6" key="1">
    <citation type="submission" date="2015-01" db="EMBL/GenBank/DDBJ databases">
        <title>Genome sequence of the anaerobic bacterium Geobacter soli GSS01, a dissimilatory Fe(III) reducer from soil.</title>
        <authorList>
            <person name="Yang G."/>
            <person name="Zhou S."/>
        </authorList>
    </citation>
    <scope>NUCLEOTIDE SEQUENCE [LARGE SCALE GENOMIC DNA]</scope>
    <source>
        <strain evidence="5 6">GSS01</strain>
    </source>
</reference>
<dbReference type="Proteomes" id="UP000031433">
    <property type="component" value="Unassembled WGS sequence"/>
</dbReference>
<name>A0A0C1QMT7_9BACT</name>
<organism evidence="5 6">
    <name type="scientific">Geobacter soli</name>
    <dbReference type="NCBI Taxonomy" id="1510391"/>
    <lineage>
        <taxon>Bacteria</taxon>
        <taxon>Pseudomonadati</taxon>
        <taxon>Thermodesulfobacteriota</taxon>
        <taxon>Desulfuromonadia</taxon>
        <taxon>Geobacterales</taxon>
        <taxon>Geobacteraceae</taxon>
        <taxon>Geobacter</taxon>
    </lineage>
</organism>
<dbReference type="GO" id="GO:0000160">
    <property type="term" value="P:phosphorelay signal transduction system"/>
    <property type="evidence" value="ECO:0007669"/>
    <property type="project" value="UniProtKB-KW"/>
</dbReference>
<protein>
    <submittedName>
        <fullName evidence="5">Chemotaxis protein CheY</fullName>
    </submittedName>
</protein>
<dbReference type="Pfam" id="PF00072">
    <property type="entry name" value="Response_reg"/>
    <property type="match status" value="1"/>
</dbReference>
<dbReference type="SUPFAM" id="SSF52172">
    <property type="entry name" value="CheY-like"/>
    <property type="match status" value="1"/>
</dbReference>
<dbReference type="InterPro" id="IPR011006">
    <property type="entry name" value="CheY-like_superfamily"/>
</dbReference>